<dbReference type="PROSITE" id="PS51257">
    <property type="entry name" value="PROKAR_LIPOPROTEIN"/>
    <property type="match status" value="1"/>
</dbReference>
<proteinExistence type="predicted"/>
<dbReference type="NCBIfam" id="NF033679">
    <property type="entry name" value="DNRLRE_dom"/>
    <property type="match status" value="1"/>
</dbReference>
<dbReference type="GO" id="GO:0005576">
    <property type="term" value="C:extracellular region"/>
    <property type="evidence" value="ECO:0007669"/>
    <property type="project" value="UniProtKB-SubCell"/>
</dbReference>
<dbReference type="Proteomes" id="UP000475249">
    <property type="component" value="Unassembled WGS sequence"/>
</dbReference>
<keyword evidence="5" id="KW-0325">Glycoprotein</keyword>
<keyword evidence="9" id="KW-1185">Reference proteome</keyword>
<evidence type="ECO:0000256" key="6">
    <source>
        <dbReference type="SAM" id="MobiDB-lite"/>
    </source>
</evidence>
<dbReference type="InterPro" id="IPR055372">
    <property type="entry name" value="CBM96"/>
</dbReference>
<dbReference type="PANTHER" id="PTHR42970">
    <property type="entry name" value="PECTATE LYASE C-RELATED"/>
    <property type="match status" value="1"/>
</dbReference>
<name>A0A6L9ECK0_9FLAO</name>
<evidence type="ECO:0000313" key="9">
    <source>
        <dbReference type="Proteomes" id="UP000475249"/>
    </source>
</evidence>
<evidence type="ECO:0000256" key="1">
    <source>
        <dbReference type="ARBA" id="ARBA00004613"/>
    </source>
</evidence>
<evidence type="ECO:0000256" key="4">
    <source>
        <dbReference type="ARBA" id="ARBA00022729"/>
    </source>
</evidence>
<comment type="caution">
    <text evidence="8">The sequence shown here is derived from an EMBL/GenBank/DDBJ whole genome shotgun (WGS) entry which is preliminary data.</text>
</comment>
<dbReference type="InterPro" id="IPR052063">
    <property type="entry name" value="Polysaccharide_Lyase_1"/>
</dbReference>
<evidence type="ECO:0000313" key="8">
    <source>
        <dbReference type="EMBL" id="NAS12372.1"/>
    </source>
</evidence>
<organism evidence="8 9">
    <name type="scientific">Poritiphilus flavus</name>
    <dbReference type="NCBI Taxonomy" id="2697053"/>
    <lineage>
        <taxon>Bacteria</taxon>
        <taxon>Pseudomonadati</taxon>
        <taxon>Bacteroidota</taxon>
        <taxon>Flavobacteriia</taxon>
        <taxon>Flavobacteriales</taxon>
        <taxon>Flavobacteriaceae</taxon>
        <taxon>Poritiphilus</taxon>
    </lineage>
</organism>
<accession>A0A6L9ECK0</accession>
<keyword evidence="4" id="KW-0732">Signal</keyword>
<dbReference type="GO" id="GO:0046872">
    <property type="term" value="F:metal ion binding"/>
    <property type="evidence" value="ECO:0007669"/>
    <property type="project" value="UniProtKB-KW"/>
</dbReference>
<dbReference type="SUPFAM" id="SSF51126">
    <property type="entry name" value="Pectin lyase-like"/>
    <property type="match status" value="1"/>
</dbReference>
<dbReference type="AlphaFoldDB" id="A0A6L9ECK0"/>
<keyword evidence="3" id="KW-0479">Metal-binding</keyword>
<keyword evidence="2" id="KW-0964">Secreted</keyword>
<comment type="subcellular location">
    <subcellularLocation>
        <location evidence="1">Secreted</location>
    </subcellularLocation>
</comment>
<dbReference type="InterPro" id="IPR011050">
    <property type="entry name" value="Pectin_lyase_fold/virulence"/>
</dbReference>
<dbReference type="InterPro" id="IPR012334">
    <property type="entry name" value="Pectin_lyas_fold"/>
</dbReference>
<evidence type="ECO:0000256" key="2">
    <source>
        <dbReference type="ARBA" id="ARBA00022525"/>
    </source>
</evidence>
<dbReference type="PANTHER" id="PTHR42970:SF1">
    <property type="entry name" value="PECTATE LYASE C-RELATED"/>
    <property type="match status" value="1"/>
</dbReference>
<reference evidence="8 9" key="1">
    <citation type="submission" date="2020-01" db="EMBL/GenBank/DDBJ databases">
        <title>Bacteria diversity of Porities sp.</title>
        <authorList>
            <person name="Wang G."/>
        </authorList>
    </citation>
    <scope>NUCLEOTIDE SEQUENCE [LARGE SCALE GENOMIC DNA]</scope>
    <source>
        <strain evidence="8 9">R33</strain>
    </source>
</reference>
<evidence type="ECO:0000256" key="5">
    <source>
        <dbReference type="ARBA" id="ARBA00023180"/>
    </source>
</evidence>
<evidence type="ECO:0000256" key="3">
    <source>
        <dbReference type="ARBA" id="ARBA00022723"/>
    </source>
</evidence>
<evidence type="ECO:0000259" key="7">
    <source>
        <dbReference type="Pfam" id="PF24517"/>
    </source>
</evidence>
<feature type="region of interest" description="Disordered" evidence="6">
    <location>
        <begin position="655"/>
        <end position="674"/>
    </location>
</feature>
<feature type="domain" description="Carbohydrate-binding module family 96" evidence="7">
    <location>
        <begin position="85"/>
        <end position="208"/>
    </location>
</feature>
<dbReference type="EMBL" id="WXYO01000004">
    <property type="protein sequence ID" value="NAS12372.1"/>
    <property type="molecule type" value="Genomic_DNA"/>
</dbReference>
<dbReference type="GO" id="GO:0016829">
    <property type="term" value="F:lyase activity"/>
    <property type="evidence" value="ECO:0007669"/>
    <property type="project" value="UniProtKB-KW"/>
</dbReference>
<sequence length="686" mass="75918">MTFPPKNIICLVLFCLIFQIIISCSKDTDLFNDIVLNENGSLEERERNVGEEGDEPGTRIFAFTPINDVYLQGGTSFDQSIIRLQEDYRTSYLMFDLSGLPGDIKSAKLQFTINADDGDGLIEVNKGTSNDWTEETLDENSAPGIEAVLGSINQSYAMGSTQEVDLTTEDLSAEKLTLVLTHSTGNDLAFASKEHPLDDLSPKLVVTYYGTEDPVIQEEEPVDEGEEELPPSDEPIDYGELKAFPSAYGGGAYATGGRGGRVIHVTNLNDTGPGSLREAVYASGPRIVVFDVSGTINLQTTLNIKNGDLTIAGHTAPEGGITLTGARTQFDGCDNVIVRYIRVRPRYQAIEQDGLRVANCTNYIFDHVSVSWGTDEVASMGGILTRNSTFQRMLIAEGKTAALLGDSDTPANSDNFSMLNSLFYNISHRFPNVNSNGRVDVVNNVVYNWNFRLIRTQGSILLNHINNVYLRQKHGVYENQMHKVDHHHGGNIPQIHTRGNLVLPDVLTDPDADNWFTWTTFGSWSYGGTWYDLNDTRPAPRDFQAQSPFSMLGPDFPLKSAGVAFDNVLDDVGSNKRLDGSGNVIWEQDNVDEMYITRVRNDDPVPYTYGSVTEIPATQHYQAFWETVSNTPVATHPQGYDSDRDGMPDAWELAQSLDPNNPDDGSQDRNNDGYTNLEDYLNLIDF</sequence>
<dbReference type="Pfam" id="PF24517">
    <property type="entry name" value="CBM96"/>
    <property type="match status" value="1"/>
</dbReference>
<protein>
    <submittedName>
        <fullName evidence="8">DNRLRE domain-containing protein</fullName>
    </submittedName>
</protein>
<dbReference type="Gene3D" id="2.160.20.10">
    <property type="entry name" value="Single-stranded right-handed beta-helix, Pectin lyase-like"/>
    <property type="match status" value="1"/>
</dbReference>
<dbReference type="RefSeq" id="WP_161435405.1">
    <property type="nucleotide sequence ID" value="NZ_WXYO01000004.1"/>
</dbReference>
<gene>
    <name evidence="8" type="ORF">GTQ38_10200</name>
</gene>